<protein>
    <recommendedName>
        <fullName evidence="4">C2 domain-containing protein</fullName>
    </recommendedName>
</protein>
<sequence length="197" mass="21634">MLSGCGAQRLRPGRGCASSFSPEAHLGAGYSRGARNRSPFGRRGGPTVQVPNRGWLRGSVAVGALMSAHARTSKATPQTYPPDWRGQCRPLWRRRAPTSRLAIRVWCWTVPDPVSRPHGQARCISRGDRQSSPYPMFCLAPVDIGFPLAFLVSLAGHCLMVRCYADGDGRPDLVIIMGRGRVNCRKTNELKSNPFFD</sequence>
<keyword evidence="3" id="KW-1185">Reference proteome</keyword>
<feature type="region of interest" description="Disordered" evidence="1">
    <location>
        <begin position="27"/>
        <end position="52"/>
    </location>
</feature>
<evidence type="ECO:0000313" key="3">
    <source>
        <dbReference type="Proteomes" id="UP000325395"/>
    </source>
</evidence>
<reference evidence="2 3" key="1">
    <citation type="submission" date="2019-04" db="EMBL/GenBank/DDBJ databases">
        <authorList>
            <consortium name="DOE Joint Genome Institute"/>
            <person name="Mondo S."/>
            <person name="Kjaerbolling I."/>
            <person name="Vesth T."/>
            <person name="Frisvad J.C."/>
            <person name="Nybo J.L."/>
            <person name="Theobald S."/>
            <person name="Kildgaard S."/>
            <person name="Isbrandt T."/>
            <person name="Kuo A."/>
            <person name="Sato A."/>
            <person name="Lyhne E.K."/>
            <person name="Kogle M.E."/>
            <person name="Wiebenga A."/>
            <person name="Kun R.S."/>
            <person name="Lubbers R.J."/>
            <person name="Makela M.R."/>
            <person name="Barry K."/>
            <person name="Chovatia M."/>
            <person name="Clum A."/>
            <person name="Daum C."/>
            <person name="Haridas S."/>
            <person name="He G."/>
            <person name="LaButti K."/>
            <person name="Lipzen A."/>
            <person name="Riley R."/>
            <person name="Salamov A."/>
            <person name="Simmons B.A."/>
            <person name="Magnuson J.K."/>
            <person name="Henrissat B."/>
            <person name="Mortensen U.H."/>
            <person name="Larsen T.O."/>
            <person name="Devries R.P."/>
            <person name="Grigoriev I.V."/>
            <person name="Machida M."/>
            <person name="Baker S.E."/>
            <person name="Andersen M.R."/>
            <person name="Cantor M.N."/>
            <person name="Hua S.X."/>
        </authorList>
    </citation>
    <scope>NUCLEOTIDE SEQUENCE [LARGE SCALE GENOMIC DNA]</scope>
    <source>
        <strain evidence="2 3">CBS 117616</strain>
    </source>
</reference>
<dbReference type="Proteomes" id="UP000325395">
    <property type="component" value="Unassembled WGS sequence"/>
</dbReference>
<organism evidence="2 3">
    <name type="scientific">Aspergillus pseudocaelatus</name>
    <dbReference type="NCBI Taxonomy" id="1825620"/>
    <lineage>
        <taxon>Eukaryota</taxon>
        <taxon>Fungi</taxon>
        <taxon>Dikarya</taxon>
        <taxon>Ascomycota</taxon>
        <taxon>Pezizomycotina</taxon>
        <taxon>Eurotiomycetes</taxon>
        <taxon>Eurotiomycetidae</taxon>
        <taxon>Eurotiales</taxon>
        <taxon>Aspergillaceae</taxon>
        <taxon>Aspergillus</taxon>
        <taxon>Aspergillus subgen. Circumdati</taxon>
    </lineage>
</organism>
<evidence type="ECO:0008006" key="4">
    <source>
        <dbReference type="Google" id="ProtNLM"/>
    </source>
</evidence>
<gene>
    <name evidence="2" type="ORF">BDV36DRAFT_278631</name>
</gene>
<accession>A0ABQ6VZJ1</accession>
<proteinExistence type="predicted"/>
<evidence type="ECO:0000256" key="1">
    <source>
        <dbReference type="SAM" id="MobiDB-lite"/>
    </source>
</evidence>
<dbReference type="EMBL" id="ML736017">
    <property type="protein sequence ID" value="KAE8410180.1"/>
    <property type="molecule type" value="Genomic_DNA"/>
</dbReference>
<evidence type="ECO:0000313" key="2">
    <source>
        <dbReference type="EMBL" id="KAE8410180.1"/>
    </source>
</evidence>
<name>A0ABQ6VZJ1_9EURO</name>